<evidence type="ECO:0000313" key="2">
    <source>
        <dbReference type="Proteomes" id="UP000827986"/>
    </source>
</evidence>
<dbReference type="EMBL" id="JAHDVG010000463">
    <property type="protein sequence ID" value="KAH1187773.1"/>
    <property type="molecule type" value="Genomic_DNA"/>
</dbReference>
<organism evidence="1 2">
    <name type="scientific">Mauremys mutica</name>
    <name type="common">yellowpond turtle</name>
    <dbReference type="NCBI Taxonomy" id="74926"/>
    <lineage>
        <taxon>Eukaryota</taxon>
        <taxon>Metazoa</taxon>
        <taxon>Chordata</taxon>
        <taxon>Craniata</taxon>
        <taxon>Vertebrata</taxon>
        <taxon>Euteleostomi</taxon>
        <taxon>Archelosauria</taxon>
        <taxon>Testudinata</taxon>
        <taxon>Testudines</taxon>
        <taxon>Cryptodira</taxon>
        <taxon>Durocryptodira</taxon>
        <taxon>Testudinoidea</taxon>
        <taxon>Geoemydidae</taxon>
        <taxon>Geoemydinae</taxon>
        <taxon>Mauremys</taxon>
    </lineage>
</organism>
<sequence length="116" mass="12724">MLQFYDFFPIFVKVARAEASPPSPIAGVPQSIEGSLDLCHLLGAGANQTGAAARQKYSHLFLEMQPDYAWGNRQIDRESLAHVSIWRTLDGGKGSPPWHIHPPKQLVEGVWGAGKC</sequence>
<proteinExistence type="predicted"/>
<comment type="caution">
    <text evidence="1">The sequence shown here is derived from an EMBL/GenBank/DDBJ whole genome shotgun (WGS) entry which is preliminary data.</text>
</comment>
<reference evidence="1" key="1">
    <citation type="submission" date="2021-09" db="EMBL/GenBank/DDBJ databases">
        <title>The genome of Mauremys mutica provides insights into the evolution of semi-aquatic lifestyle.</title>
        <authorList>
            <person name="Gong S."/>
            <person name="Gao Y."/>
        </authorList>
    </citation>
    <scope>NUCLEOTIDE SEQUENCE</scope>
    <source>
        <strain evidence="1">MM-2020</strain>
        <tissue evidence="1">Muscle</tissue>
    </source>
</reference>
<keyword evidence="2" id="KW-1185">Reference proteome</keyword>
<protein>
    <submittedName>
        <fullName evidence="1">Uncharacterized protein</fullName>
    </submittedName>
</protein>
<gene>
    <name evidence="1" type="ORF">KIL84_020522</name>
</gene>
<dbReference type="AlphaFoldDB" id="A0A9D3XWY6"/>
<dbReference type="Proteomes" id="UP000827986">
    <property type="component" value="Unassembled WGS sequence"/>
</dbReference>
<name>A0A9D3XWY6_9SAUR</name>
<accession>A0A9D3XWY6</accession>
<evidence type="ECO:0000313" key="1">
    <source>
        <dbReference type="EMBL" id="KAH1187773.1"/>
    </source>
</evidence>